<dbReference type="SUPFAM" id="SSF56784">
    <property type="entry name" value="HAD-like"/>
    <property type="match status" value="1"/>
</dbReference>
<name>A0A1S8X7N7_OPIVI</name>
<accession>A0A1S8X7N7</accession>
<dbReference type="InterPro" id="IPR036412">
    <property type="entry name" value="HAD-like_sf"/>
</dbReference>
<dbReference type="GO" id="GO:0140326">
    <property type="term" value="F:ATPase-coupled intramembrane lipid transporter activity"/>
    <property type="evidence" value="ECO:0007669"/>
    <property type="project" value="TreeGrafter"/>
</dbReference>
<dbReference type="Pfam" id="PF00702">
    <property type="entry name" value="Hydrolase"/>
    <property type="match status" value="1"/>
</dbReference>
<dbReference type="Proteomes" id="UP000243686">
    <property type="component" value="Unassembled WGS sequence"/>
</dbReference>
<sequence>MLYSSLGVTGIEDRLQEGVPETIECLREAGIHVWVLTGDKQETAVNVAHAAHLITDEHKLIYINASSKVTKDLSPYGLLFHD</sequence>
<dbReference type="PANTHER" id="PTHR24092">
    <property type="entry name" value="PROBABLE PHOSPHOLIPID-TRANSPORTING ATPASE"/>
    <property type="match status" value="1"/>
</dbReference>
<proteinExistence type="predicted"/>
<gene>
    <name evidence="1" type="ORF">X801_01371</name>
</gene>
<evidence type="ECO:0000313" key="2">
    <source>
        <dbReference type="Proteomes" id="UP000243686"/>
    </source>
</evidence>
<dbReference type="EMBL" id="KV891698">
    <property type="protein sequence ID" value="OON22724.1"/>
    <property type="molecule type" value="Genomic_DNA"/>
</dbReference>
<dbReference type="InterPro" id="IPR023214">
    <property type="entry name" value="HAD_sf"/>
</dbReference>
<evidence type="ECO:0000313" key="1">
    <source>
        <dbReference type="EMBL" id="OON22724.1"/>
    </source>
</evidence>
<dbReference type="GO" id="GO:0005886">
    <property type="term" value="C:plasma membrane"/>
    <property type="evidence" value="ECO:0007669"/>
    <property type="project" value="TreeGrafter"/>
</dbReference>
<keyword evidence="2" id="KW-1185">Reference proteome</keyword>
<reference evidence="1 2" key="1">
    <citation type="submission" date="2015-03" db="EMBL/GenBank/DDBJ databases">
        <title>Draft genome of the nematode, Opisthorchis viverrini.</title>
        <authorList>
            <person name="Mitreva M."/>
        </authorList>
    </citation>
    <scope>NUCLEOTIDE SEQUENCE [LARGE SCALE GENOMIC DNA]</scope>
    <source>
        <strain evidence="1">Khon Kaen</strain>
    </source>
</reference>
<organism evidence="1 2">
    <name type="scientific">Opisthorchis viverrini</name>
    <name type="common">Southeast Asian liver fluke</name>
    <dbReference type="NCBI Taxonomy" id="6198"/>
    <lineage>
        <taxon>Eukaryota</taxon>
        <taxon>Metazoa</taxon>
        <taxon>Spiralia</taxon>
        <taxon>Lophotrochozoa</taxon>
        <taxon>Platyhelminthes</taxon>
        <taxon>Trematoda</taxon>
        <taxon>Digenea</taxon>
        <taxon>Opisthorchiida</taxon>
        <taxon>Opisthorchiata</taxon>
        <taxon>Opisthorchiidae</taxon>
        <taxon>Opisthorchis</taxon>
    </lineage>
</organism>
<protein>
    <submittedName>
        <fullName evidence="1">IC domain protein, HAD ATPase, P-type family</fullName>
    </submittedName>
</protein>
<dbReference type="Gene3D" id="3.40.50.1000">
    <property type="entry name" value="HAD superfamily/HAD-like"/>
    <property type="match status" value="1"/>
</dbReference>
<dbReference type="GO" id="GO:0045332">
    <property type="term" value="P:phospholipid translocation"/>
    <property type="evidence" value="ECO:0007669"/>
    <property type="project" value="TreeGrafter"/>
</dbReference>
<dbReference type="AlphaFoldDB" id="A0A1S8X7N7"/>